<dbReference type="PANTHER" id="PTHR14726:SF1">
    <property type="entry name" value="JHY PROTEIN HOMOLOG"/>
    <property type="match status" value="1"/>
</dbReference>
<dbReference type="InterPro" id="IPR027968">
    <property type="entry name" value="JHY"/>
</dbReference>
<reference evidence="2" key="1">
    <citation type="journal article" date="2023" name="G3 (Bethesda)">
        <title>Whole genome assembly and annotation of the endangered Caribbean coral Acropora cervicornis.</title>
        <authorList>
            <person name="Selwyn J.D."/>
            <person name="Vollmer S.V."/>
        </authorList>
    </citation>
    <scope>NUCLEOTIDE SEQUENCE</scope>
    <source>
        <strain evidence="2">K2</strain>
    </source>
</reference>
<feature type="region of interest" description="Disordered" evidence="1">
    <location>
        <begin position="449"/>
        <end position="468"/>
    </location>
</feature>
<keyword evidence="3" id="KW-1185">Reference proteome</keyword>
<evidence type="ECO:0000313" key="2">
    <source>
        <dbReference type="EMBL" id="KAK2573833.1"/>
    </source>
</evidence>
<feature type="compositionally biased region" description="Basic and acidic residues" evidence="1">
    <location>
        <begin position="142"/>
        <end position="151"/>
    </location>
</feature>
<dbReference type="GO" id="GO:0035082">
    <property type="term" value="P:axoneme assembly"/>
    <property type="evidence" value="ECO:0007669"/>
    <property type="project" value="TreeGrafter"/>
</dbReference>
<accession>A0AAD9R6L5</accession>
<evidence type="ECO:0000256" key="1">
    <source>
        <dbReference type="SAM" id="MobiDB-lite"/>
    </source>
</evidence>
<dbReference type="PANTHER" id="PTHR14726">
    <property type="entry name" value="JHY PROTEIN HOMOLOG"/>
    <property type="match status" value="1"/>
</dbReference>
<proteinExistence type="predicted"/>
<dbReference type="AlphaFoldDB" id="A0AAD9R6L5"/>
<comment type="caution">
    <text evidence="2">The sequence shown here is derived from an EMBL/GenBank/DDBJ whole genome shotgun (WGS) entry which is preliminary data.</text>
</comment>
<dbReference type="Pfam" id="PF15261">
    <property type="entry name" value="JHY"/>
    <property type="match status" value="1"/>
</dbReference>
<name>A0AAD9R6L5_ACRCE</name>
<protein>
    <submittedName>
        <fullName evidence="2">Uncharacterized protein</fullName>
    </submittedName>
</protein>
<gene>
    <name evidence="2" type="ORF">P5673_001536</name>
</gene>
<organism evidence="2 3">
    <name type="scientific">Acropora cervicornis</name>
    <name type="common">Staghorn coral</name>
    <dbReference type="NCBI Taxonomy" id="6130"/>
    <lineage>
        <taxon>Eukaryota</taxon>
        <taxon>Metazoa</taxon>
        <taxon>Cnidaria</taxon>
        <taxon>Anthozoa</taxon>
        <taxon>Hexacorallia</taxon>
        <taxon>Scleractinia</taxon>
        <taxon>Astrocoeniina</taxon>
        <taxon>Acroporidae</taxon>
        <taxon>Acropora</taxon>
    </lineage>
</organism>
<feature type="region of interest" description="Disordered" evidence="1">
    <location>
        <begin position="125"/>
        <end position="160"/>
    </location>
</feature>
<dbReference type="EMBL" id="JARQWQ010000002">
    <property type="protein sequence ID" value="KAK2573833.1"/>
    <property type="molecule type" value="Genomic_DNA"/>
</dbReference>
<dbReference type="Proteomes" id="UP001249851">
    <property type="component" value="Unassembled WGS sequence"/>
</dbReference>
<sequence>MENTEDKDSSDPMNDRITTFASPTVLAAILDDNSVDRRIHVAKNMLDNSEMGRGSAVLMDSLDASLPDPLESTQVQGMDEVRGLDQVDSKGKTFFTNNLKSAVVTEKFSDLPKSSTPIQKEIVTKDRSVEKATKRRQSSQHIIERNKEKAGKPRTTKSSYAQMHATKTKSKNKMEHKAKVQEVKTTEIPVSSGVEVCLGNEELNSNHSYGDFNEDSFSFCNDGDYHVKSKHNGLEIHDTELSNDSYVTGLHLRNHKHEPYYDLSGYNSTYNTGDPVSYDGEFQYAQLHNGGSVGPLHYSKLSTQSAPPGLYGYQRRPLISSLHHFEEDFNFSLVLPNGDFVNQGYVEKLPESSLHRKFSSEPQLEHSGSALSQKLENVQRNNHSSGGHSTSQPSLSYKPYSLKDYQSFMGTKVKQSAGGLGPNIDTDDYKERVKKVIKQQDYATMLRAQHSTMKKQKGIKGPVLPSAGKPERLKEAEMKRQAVSPQSPYLLVLLLNISLLLTEFEGRTALNYAKNVPKPKQMVGRKVPKSGKDRAGKDDDQEITVLELLRLRHEQEKKEVDSIRKDLASKLRL</sequence>
<evidence type="ECO:0000313" key="3">
    <source>
        <dbReference type="Proteomes" id="UP001249851"/>
    </source>
</evidence>
<reference evidence="2" key="2">
    <citation type="journal article" date="2023" name="Science">
        <title>Genomic signatures of disease resistance in endangered staghorn corals.</title>
        <authorList>
            <person name="Vollmer S.V."/>
            <person name="Selwyn J.D."/>
            <person name="Despard B.A."/>
            <person name="Roesel C.L."/>
        </authorList>
    </citation>
    <scope>NUCLEOTIDE SEQUENCE</scope>
    <source>
        <strain evidence="2">K2</strain>
    </source>
</reference>